<evidence type="ECO:0000313" key="1">
    <source>
        <dbReference type="EMBL" id="CAI8831370.1"/>
    </source>
</evidence>
<dbReference type="Proteomes" id="UP001162030">
    <property type="component" value="Chromosome"/>
</dbReference>
<keyword evidence="2" id="KW-1185">Reference proteome</keyword>
<evidence type="ECO:0000313" key="2">
    <source>
        <dbReference type="Proteomes" id="UP001162030"/>
    </source>
</evidence>
<accession>A0ABM9I1M1</accession>
<dbReference type="EMBL" id="OX458333">
    <property type="protein sequence ID" value="CAI8831370.1"/>
    <property type="molecule type" value="Genomic_DNA"/>
</dbReference>
<protein>
    <submittedName>
        <fullName evidence="1">Uncharacterized protein</fullName>
    </submittedName>
</protein>
<name>A0ABM9I1M1_9GAMM</name>
<gene>
    <name evidence="1" type="ORF">MSZNOR_2150</name>
</gene>
<organism evidence="1 2">
    <name type="scientific">Methylocaldum szegediense</name>
    <dbReference type="NCBI Taxonomy" id="73780"/>
    <lineage>
        <taxon>Bacteria</taxon>
        <taxon>Pseudomonadati</taxon>
        <taxon>Pseudomonadota</taxon>
        <taxon>Gammaproteobacteria</taxon>
        <taxon>Methylococcales</taxon>
        <taxon>Methylococcaceae</taxon>
        <taxon>Methylocaldum</taxon>
    </lineage>
</organism>
<proteinExistence type="predicted"/>
<sequence length="56" mass="6119">MTAQGFLPACGIPQLMFVEGDQILLANFVFYLGHTSTMKVVEHAARPTDGNTPPER</sequence>
<reference evidence="1 2" key="1">
    <citation type="submission" date="2023-03" db="EMBL/GenBank/DDBJ databases">
        <authorList>
            <person name="Pearce D."/>
        </authorList>
    </citation>
    <scope>NUCLEOTIDE SEQUENCE [LARGE SCALE GENOMIC DNA]</scope>
    <source>
        <strain evidence="1">Msz</strain>
    </source>
</reference>